<feature type="compositionally biased region" description="Acidic residues" evidence="1">
    <location>
        <begin position="215"/>
        <end position="225"/>
    </location>
</feature>
<dbReference type="InterPro" id="IPR019446">
    <property type="entry name" value="BMT5-like"/>
</dbReference>
<dbReference type="GO" id="GO:0070475">
    <property type="term" value="P:rRNA base methylation"/>
    <property type="evidence" value="ECO:0007669"/>
    <property type="project" value="InterPro"/>
</dbReference>
<feature type="region of interest" description="Disordered" evidence="1">
    <location>
        <begin position="1"/>
        <end position="64"/>
    </location>
</feature>
<feature type="region of interest" description="Disordered" evidence="1">
    <location>
        <begin position="204"/>
        <end position="235"/>
    </location>
</feature>
<evidence type="ECO:0000313" key="3">
    <source>
        <dbReference type="EMBL" id="KAF9444343.1"/>
    </source>
</evidence>
<dbReference type="OrthoDB" id="273345at2759"/>
<dbReference type="EMBL" id="MU151383">
    <property type="protein sequence ID" value="KAF9444343.1"/>
    <property type="molecule type" value="Genomic_DNA"/>
</dbReference>
<gene>
    <name evidence="3" type="ORF">P691DRAFT_677753</name>
</gene>
<feature type="domain" description="25S rRNA (uridine-N(3))-methyltransferase BMT5-like" evidence="2">
    <location>
        <begin position="75"/>
        <end position="299"/>
    </location>
</feature>
<accession>A0A9P5X4I1</accession>
<name>A0A9P5X4I1_9AGAR</name>
<evidence type="ECO:0000256" key="1">
    <source>
        <dbReference type="SAM" id="MobiDB-lite"/>
    </source>
</evidence>
<protein>
    <recommendedName>
        <fullName evidence="2">25S rRNA (uridine-N(3))-methyltransferase BMT5-like domain-containing protein</fullName>
    </recommendedName>
</protein>
<dbReference type="AlphaFoldDB" id="A0A9P5X4I1"/>
<reference evidence="3" key="1">
    <citation type="submission" date="2020-11" db="EMBL/GenBank/DDBJ databases">
        <authorList>
            <consortium name="DOE Joint Genome Institute"/>
            <person name="Ahrendt S."/>
            <person name="Riley R."/>
            <person name="Andreopoulos W."/>
            <person name="Labutti K."/>
            <person name="Pangilinan J."/>
            <person name="Ruiz-Duenas F.J."/>
            <person name="Barrasa J.M."/>
            <person name="Sanchez-Garcia M."/>
            <person name="Camarero S."/>
            <person name="Miyauchi S."/>
            <person name="Serrano A."/>
            <person name="Linde D."/>
            <person name="Babiker R."/>
            <person name="Drula E."/>
            <person name="Ayuso-Fernandez I."/>
            <person name="Pacheco R."/>
            <person name="Padilla G."/>
            <person name="Ferreira P."/>
            <person name="Barriuso J."/>
            <person name="Kellner H."/>
            <person name="Castanera R."/>
            <person name="Alfaro M."/>
            <person name="Ramirez L."/>
            <person name="Pisabarro A.G."/>
            <person name="Kuo A."/>
            <person name="Tritt A."/>
            <person name="Lipzen A."/>
            <person name="He G."/>
            <person name="Yan M."/>
            <person name="Ng V."/>
            <person name="Cullen D."/>
            <person name="Martin F."/>
            <person name="Rosso M.-N."/>
            <person name="Henrissat B."/>
            <person name="Hibbett D."/>
            <person name="Martinez A.T."/>
            <person name="Grigoriev I.V."/>
        </authorList>
    </citation>
    <scope>NUCLEOTIDE SEQUENCE</scope>
    <source>
        <strain evidence="3">MF-IS2</strain>
    </source>
</reference>
<comment type="caution">
    <text evidence="3">The sequence shown here is derived from an EMBL/GenBank/DDBJ whole genome shotgun (WGS) entry which is preliminary data.</text>
</comment>
<sequence>MGKGLKAALKSQQSRLKAKEKAQRAAYTAELKNRKPPTDQPLNLKSKTKGKDKTPSKVLPNRRPTIPFRNTDKILLVGEGNFSFAHALVAHPPPVSGFEDLPPGNVTATAYDGEEECYEKYPDAKEIVRVLRERGVEVLFGIDATKLEKILGLKGRKWDRVVWNFPHVGKGITDQDQNILSNQVLILDFLRSAAKMLKTGSTPIVMEPRKKKTAEDEDEEGEPPDTEGLPSPAQDTADAFRGTILITLRNVPPYTLWDVPRLAKKPPRPTSGSKPHNPSYIQLRSFVFHRDIWTGYEHRMTKGDRAHGTGKTGEGGEDRTWEFCLRD</sequence>
<proteinExistence type="predicted"/>
<organism evidence="3 4">
    <name type="scientific">Macrolepiota fuliginosa MF-IS2</name>
    <dbReference type="NCBI Taxonomy" id="1400762"/>
    <lineage>
        <taxon>Eukaryota</taxon>
        <taxon>Fungi</taxon>
        <taxon>Dikarya</taxon>
        <taxon>Basidiomycota</taxon>
        <taxon>Agaricomycotina</taxon>
        <taxon>Agaricomycetes</taxon>
        <taxon>Agaricomycetidae</taxon>
        <taxon>Agaricales</taxon>
        <taxon>Agaricineae</taxon>
        <taxon>Agaricaceae</taxon>
        <taxon>Macrolepiota</taxon>
    </lineage>
</organism>
<dbReference type="PANTHER" id="PTHR11538:SF26">
    <property type="entry name" value="FERREDOXIN-FOLD ANTICODON-BINDING DOMAIN-CONTAINING PROTEIN 1"/>
    <property type="match status" value="1"/>
</dbReference>
<dbReference type="GO" id="GO:0005737">
    <property type="term" value="C:cytoplasm"/>
    <property type="evidence" value="ECO:0007669"/>
    <property type="project" value="TreeGrafter"/>
</dbReference>
<keyword evidence="4" id="KW-1185">Reference proteome</keyword>
<dbReference type="Pfam" id="PF10354">
    <property type="entry name" value="BMT5-like"/>
    <property type="match status" value="1"/>
</dbReference>
<dbReference type="Proteomes" id="UP000807342">
    <property type="component" value="Unassembled WGS sequence"/>
</dbReference>
<evidence type="ECO:0000259" key="2">
    <source>
        <dbReference type="Pfam" id="PF10354"/>
    </source>
</evidence>
<dbReference type="PANTHER" id="PTHR11538">
    <property type="entry name" value="PHENYLALANYL-TRNA SYNTHETASE"/>
    <property type="match status" value="1"/>
</dbReference>
<evidence type="ECO:0000313" key="4">
    <source>
        <dbReference type="Proteomes" id="UP000807342"/>
    </source>
</evidence>
<dbReference type="GO" id="GO:0070042">
    <property type="term" value="F:rRNA (uridine-N3-)-methyltransferase activity"/>
    <property type="evidence" value="ECO:0007669"/>
    <property type="project" value="InterPro"/>
</dbReference>